<evidence type="ECO:0000313" key="7">
    <source>
        <dbReference type="EMBL" id="KAF2846524.1"/>
    </source>
</evidence>
<keyword evidence="2" id="KW-0285">Flavoprotein</keyword>
<evidence type="ECO:0000256" key="4">
    <source>
        <dbReference type="ARBA" id="ARBA00023002"/>
    </source>
</evidence>
<evidence type="ECO:0000256" key="1">
    <source>
        <dbReference type="ARBA" id="ARBA00007992"/>
    </source>
</evidence>
<dbReference type="GO" id="GO:0004497">
    <property type="term" value="F:monooxygenase activity"/>
    <property type="evidence" value="ECO:0007669"/>
    <property type="project" value="InterPro"/>
</dbReference>
<keyword evidence="5" id="KW-0812">Transmembrane</keyword>
<evidence type="ECO:0000313" key="8">
    <source>
        <dbReference type="Proteomes" id="UP000799423"/>
    </source>
</evidence>
<reference evidence="7" key="1">
    <citation type="submission" date="2020-01" db="EMBL/GenBank/DDBJ databases">
        <authorList>
            <consortium name="DOE Joint Genome Institute"/>
            <person name="Haridas S."/>
            <person name="Albert R."/>
            <person name="Binder M."/>
            <person name="Bloem J."/>
            <person name="Labutti K."/>
            <person name="Salamov A."/>
            <person name="Andreopoulos B."/>
            <person name="Baker S.E."/>
            <person name="Barry K."/>
            <person name="Bills G."/>
            <person name="Bluhm B.H."/>
            <person name="Cannon C."/>
            <person name="Castanera R."/>
            <person name="Culley D.E."/>
            <person name="Daum C."/>
            <person name="Ezra D."/>
            <person name="Gonzalez J.B."/>
            <person name="Henrissat B."/>
            <person name="Kuo A."/>
            <person name="Liang C."/>
            <person name="Lipzen A."/>
            <person name="Lutzoni F."/>
            <person name="Magnuson J."/>
            <person name="Mondo S."/>
            <person name="Nolan M."/>
            <person name="Ohm R."/>
            <person name="Pangilinan J."/>
            <person name="Park H.-J."/>
            <person name="Ramirez L."/>
            <person name="Alfaro M."/>
            <person name="Sun H."/>
            <person name="Tritt A."/>
            <person name="Yoshinaga Y."/>
            <person name="Zwiers L.-H."/>
            <person name="Turgeon B.G."/>
            <person name="Goodwin S.B."/>
            <person name="Spatafora J.W."/>
            <person name="Crous P.W."/>
            <person name="Grigoriev I.V."/>
        </authorList>
    </citation>
    <scope>NUCLEOTIDE SEQUENCE</scope>
    <source>
        <strain evidence="7">IPT5</strain>
    </source>
</reference>
<gene>
    <name evidence="7" type="ORF">T440DRAFT_558126</name>
</gene>
<dbReference type="PANTHER" id="PTHR47356:SF2">
    <property type="entry name" value="FAD-BINDING DOMAIN-CONTAINING PROTEIN-RELATED"/>
    <property type="match status" value="1"/>
</dbReference>
<dbReference type="InterPro" id="IPR002938">
    <property type="entry name" value="FAD-bd"/>
</dbReference>
<feature type="transmembrane region" description="Helical" evidence="5">
    <location>
        <begin position="568"/>
        <end position="593"/>
    </location>
</feature>
<proteinExistence type="inferred from homology"/>
<dbReference type="InterPro" id="IPR050562">
    <property type="entry name" value="FAD_mOase_fung"/>
</dbReference>
<keyword evidence="5" id="KW-0472">Membrane</keyword>
<evidence type="ECO:0000259" key="6">
    <source>
        <dbReference type="Pfam" id="PF01494"/>
    </source>
</evidence>
<keyword evidence="4" id="KW-0560">Oxidoreductase</keyword>
<dbReference type="SUPFAM" id="SSF51905">
    <property type="entry name" value="FAD/NAD(P)-binding domain"/>
    <property type="match status" value="1"/>
</dbReference>
<name>A0A6A7AUQ6_9PLEO</name>
<feature type="transmembrane region" description="Helical" evidence="5">
    <location>
        <begin position="771"/>
        <end position="798"/>
    </location>
</feature>
<keyword evidence="3" id="KW-0274">FAD</keyword>
<feature type="transmembrane region" description="Helical" evidence="5">
    <location>
        <begin position="613"/>
        <end position="634"/>
    </location>
</feature>
<dbReference type="Pfam" id="PF01494">
    <property type="entry name" value="FAD_binding_3"/>
    <property type="match status" value="1"/>
</dbReference>
<dbReference type="Gene3D" id="3.50.50.60">
    <property type="entry name" value="FAD/NAD(P)-binding domain"/>
    <property type="match status" value="1"/>
</dbReference>
<dbReference type="PANTHER" id="PTHR47356">
    <property type="entry name" value="FAD-DEPENDENT MONOOXYGENASE ASQG-RELATED"/>
    <property type="match status" value="1"/>
</dbReference>
<comment type="similarity">
    <text evidence="1">Belongs to the paxM FAD-dependent monooxygenase family.</text>
</comment>
<feature type="transmembrane region" description="Helical" evidence="5">
    <location>
        <begin position="738"/>
        <end position="759"/>
    </location>
</feature>
<accession>A0A6A7AUQ6</accession>
<protein>
    <submittedName>
        <fullName evidence="7">FAD/NAD(P)-binding domain-containing protein</fullName>
    </submittedName>
</protein>
<evidence type="ECO:0000256" key="2">
    <source>
        <dbReference type="ARBA" id="ARBA00022630"/>
    </source>
</evidence>
<feature type="domain" description="FAD-binding" evidence="6">
    <location>
        <begin position="34"/>
        <end position="204"/>
    </location>
</feature>
<dbReference type="AlphaFoldDB" id="A0A6A7AUQ6"/>
<feature type="transmembrane region" description="Helical" evidence="5">
    <location>
        <begin position="537"/>
        <end position="556"/>
    </location>
</feature>
<sequence length="818" mass="90721">MSKSYIRSSNQLLSVSPIYCCTVIISMMSKPNHTRILIAGGSIAGLTLANMLERIGIDFLVLERYKDIAPDVGASIGILPNGFRILDQLGCYDAIMDLVEGADAFEDTFTNTENGKRVLGIPDATKHFVGRTGYPTIFVDRQMLLKILYDNLRGKSKVLTSKGIVHVDNLDDRNQVQVTTGDGSIFTGSILIGADGIHSTVRREMWRIADQSDSHYFPENERNSAPIKYCCIYGISKPNAKYPKFTSQNIMGSNYSFLLASGPNHRIYWFLFKKLTKTVHGLYENIPRYSVSERDALAAEHVNDAINNRLKFGEIYDTRTTATLEALPELYNPLGGQGGNSAIEDGAELANNLFRSIKTHGVEQCFTNANIGSIFQETNALRKGRVTTHMKDSHNLQALHARETFGTRMLAKYFIPRYTGDHLLDQLSLQFRPAARLDMLPVPKRPHVDLFNDERPSMPVQSKVPLYLFLTGFAVLTAAANKYVVPVLDLTESLSEANDSSFYTPLPGFDHLLRHVTVNLHHAEVVNWEDIGQTLQFLYLALFSATILLVWYIESWRYSNRRSLFSRPVIFGVLMNFKTIGVVAPFAFLINIWSTGGSQSLAGRYVPKSVAKAIVPAIFAGYVLPTALMCITSIPSAIRKDIVLEWQFTAIPVSAVVDFLAGTISEDSLSQYSFDDLRHLTVGYKVMFIFAIAYHAAAVALVSFGAGHPALSIGRLVFPQVNLPGIEKASHQVKVFEFFKYNALFAVISVVAYGVYSVYDLRFRGLIAKKTACVAFGLYLIAQAAVGPGAALVGLWWWRETCLALTDGEIVPVKGAKM</sequence>
<organism evidence="7 8">
    <name type="scientific">Plenodomus tracheiphilus IPT5</name>
    <dbReference type="NCBI Taxonomy" id="1408161"/>
    <lineage>
        <taxon>Eukaryota</taxon>
        <taxon>Fungi</taxon>
        <taxon>Dikarya</taxon>
        <taxon>Ascomycota</taxon>
        <taxon>Pezizomycotina</taxon>
        <taxon>Dothideomycetes</taxon>
        <taxon>Pleosporomycetidae</taxon>
        <taxon>Pleosporales</taxon>
        <taxon>Pleosporineae</taxon>
        <taxon>Leptosphaeriaceae</taxon>
        <taxon>Plenodomus</taxon>
    </lineage>
</organism>
<dbReference type="InterPro" id="IPR036188">
    <property type="entry name" value="FAD/NAD-bd_sf"/>
</dbReference>
<evidence type="ECO:0000256" key="3">
    <source>
        <dbReference type="ARBA" id="ARBA00022827"/>
    </source>
</evidence>
<dbReference type="Proteomes" id="UP000799423">
    <property type="component" value="Unassembled WGS sequence"/>
</dbReference>
<keyword evidence="5" id="KW-1133">Transmembrane helix</keyword>
<dbReference type="OrthoDB" id="10029326at2759"/>
<evidence type="ECO:0000256" key="5">
    <source>
        <dbReference type="SAM" id="Phobius"/>
    </source>
</evidence>
<dbReference type="PRINTS" id="PR00420">
    <property type="entry name" value="RNGMNOXGNASE"/>
</dbReference>
<dbReference type="GO" id="GO:0071949">
    <property type="term" value="F:FAD binding"/>
    <property type="evidence" value="ECO:0007669"/>
    <property type="project" value="InterPro"/>
</dbReference>
<feature type="transmembrane region" description="Helical" evidence="5">
    <location>
        <begin position="686"/>
        <end position="706"/>
    </location>
</feature>
<keyword evidence="8" id="KW-1185">Reference proteome</keyword>
<dbReference type="EMBL" id="MU006334">
    <property type="protein sequence ID" value="KAF2846524.1"/>
    <property type="molecule type" value="Genomic_DNA"/>
</dbReference>